<dbReference type="RefSeq" id="WP_209845424.1">
    <property type="nucleotide sequence ID" value="NZ_CBCRVE010000001.1"/>
</dbReference>
<evidence type="ECO:0000313" key="4">
    <source>
        <dbReference type="Proteomes" id="UP001519273"/>
    </source>
</evidence>
<keyword evidence="1 3" id="KW-0238">DNA-binding</keyword>
<dbReference type="InterPro" id="IPR036390">
    <property type="entry name" value="WH_DNA-bd_sf"/>
</dbReference>
<dbReference type="PANTHER" id="PTHR33164:SF99">
    <property type="entry name" value="MARR FAMILY REGULATORY PROTEIN"/>
    <property type="match status" value="1"/>
</dbReference>
<dbReference type="Proteomes" id="UP001519273">
    <property type="component" value="Unassembled WGS sequence"/>
</dbReference>
<evidence type="ECO:0000313" key="3">
    <source>
        <dbReference type="EMBL" id="MBP1935828.1"/>
    </source>
</evidence>
<dbReference type="Gene3D" id="1.10.10.10">
    <property type="entry name" value="Winged helix-like DNA-binding domain superfamily/Winged helix DNA-binding domain"/>
    <property type="match status" value="1"/>
</dbReference>
<dbReference type="PANTHER" id="PTHR33164">
    <property type="entry name" value="TRANSCRIPTIONAL REGULATOR, MARR FAMILY"/>
    <property type="match status" value="1"/>
</dbReference>
<dbReference type="SMART" id="SM00347">
    <property type="entry name" value="HTH_MARR"/>
    <property type="match status" value="1"/>
</dbReference>
<feature type="domain" description="HTH marR-type" evidence="2">
    <location>
        <begin position="11"/>
        <end position="145"/>
    </location>
</feature>
<dbReference type="EMBL" id="JAGGKP010000001">
    <property type="protein sequence ID" value="MBP1935828.1"/>
    <property type="molecule type" value="Genomic_DNA"/>
</dbReference>
<comment type="caution">
    <text evidence="3">The sequence shown here is derived from an EMBL/GenBank/DDBJ whole genome shotgun (WGS) entry which is preliminary data.</text>
</comment>
<reference evidence="3 4" key="1">
    <citation type="submission" date="2021-03" db="EMBL/GenBank/DDBJ databases">
        <title>Genomic Encyclopedia of Type Strains, Phase IV (KMG-IV): sequencing the most valuable type-strain genomes for metagenomic binning, comparative biology and taxonomic classification.</title>
        <authorList>
            <person name="Goeker M."/>
        </authorList>
    </citation>
    <scope>NUCLEOTIDE SEQUENCE [LARGE SCALE GENOMIC DNA]</scope>
    <source>
        <strain evidence="3 4">DSM 23491</strain>
    </source>
</reference>
<evidence type="ECO:0000259" key="2">
    <source>
        <dbReference type="PROSITE" id="PS50995"/>
    </source>
</evidence>
<dbReference type="PROSITE" id="PS50995">
    <property type="entry name" value="HTH_MARR_2"/>
    <property type="match status" value="1"/>
</dbReference>
<dbReference type="InterPro" id="IPR039422">
    <property type="entry name" value="MarR/SlyA-like"/>
</dbReference>
<organism evidence="3 4">
    <name type="scientific">Paenibacillus sediminis</name>
    <dbReference type="NCBI Taxonomy" id="664909"/>
    <lineage>
        <taxon>Bacteria</taxon>
        <taxon>Bacillati</taxon>
        <taxon>Bacillota</taxon>
        <taxon>Bacilli</taxon>
        <taxon>Bacillales</taxon>
        <taxon>Paenibacillaceae</taxon>
        <taxon>Paenibacillus</taxon>
    </lineage>
</organism>
<dbReference type="Pfam" id="PF12802">
    <property type="entry name" value="MarR_2"/>
    <property type="match status" value="1"/>
</dbReference>
<accession>A0ABS4GZX4</accession>
<sequence>MDYNDERTKKAAEIFQSFWAINKITSKLTQQNAESLGLTLQQLAVLNTLFSFPGLTLKQLTERLMSPKSTVSVSVDGLVNLRLVERNISEADRREIKLNLTNEGKELSKKSSENAPSYKAMIFALDKMSKEDIQSLLRIHKELSQHLEHFHE</sequence>
<gene>
    <name evidence="3" type="ORF">J2Z20_000689</name>
</gene>
<proteinExistence type="predicted"/>
<keyword evidence="4" id="KW-1185">Reference proteome</keyword>
<protein>
    <submittedName>
        <fullName evidence="3">DNA-binding MarR family transcriptional regulator</fullName>
    </submittedName>
</protein>
<dbReference type="InterPro" id="IPR036388">
    <property type="entry name" value="WH-like_DNA-bd_sf"/>
</dbReference>
<name>A0ABS4GZX4_9BACL</name>
<evidence type="ECO:0000256" key="1">
    <source>
        <dbReference type="ARBA" id="ARBA00023125"/>
    </source>
</evidence>
<dbReference type="InterPro" id="IPR000835">
    <property type="entry name" value="HTH_MarR-typ"/>
</dbReference>
<dbReference type="SUPFAM" id="SSF46785">
    <property type="entry name" value="Winged helix' DNA-binding domain"/>
    <property type="match status" value="1"/>
</dbReference>
<dbReference type="GO" id="GO:0003677">
    <property type="term" value="F:DNA binding"/>
    <property type="evidence" value="ECO:0007669"/>
    <property type="project" value="UniProtKB-KW"/>
</dbReference>